<dbReference type="AlphaFoldDB" id="A0AA96WBF4"/>
<accession>A0AA96WBF4</accession>
<keyword evidence="2" id="KW-0732">Signal</keyword>
<dbReference type="EMBL" id="CP053586">
    <property type="protein sequence ID" value="WNZ22029.1"/>
    <property type="molecule type" value="Genomic_DNA"/>
</dbReference>
<reference evidence="4" key="1">
    <citation type="submission" date="2020-05" db="EMBL/GenBank/DDBJ databases">
        <authorList>
            <person name="Zhu T."/>
            <person name="Keshari N."/>
            <person name="Lu X."/>
        </authorList>
    </citation>
    <scope>NUCLEOTIDE SEQUENCE</scope>
    <source>
        <strain evidence="4">NK1-12</strain>
    </source>
</reference>
<gene>
    <name evidence="4" type="ORF">HJG54_03540</name>
</gene>
<evidence type="ECO:0000256" key="1">
    <source>
        <dbReference type="SAM" id="MobiDB-lite"/>
    </source>
</evidence>
<feature type="signal peptide" evidence="2">
    <location>
        <begin position="1"/>
        <end position="26"/>
    </location>
</feature>
<feature type="compositionally biased region" description="Low complexity" evidence="1">
    <location>
        <begin position="353"/>
        <end position="378"/>
    </location>
</feature>
<proteinExistence type="predicted"/>
<feature type="compositionally biased region" description="Low complexity" evidence="1">
    <location>
        <begin position="273"/>
        <end position="286"/>
    </location>
</feature>
<dbReference type="Pfam" id="PF12565">
    <property type="entry name" value="DUF3747"/>
    <property type="match status" value="1"/>
</dbReference>
<evidence type="ECO:0000256" key="2">
    <source>
        <dbReference type="SAM" id="SignalP"/>
    </source>
</evidence>
<dbReference type="SUPFAM" id="SSF110997">
    <property type="entry name" value="Sporulation related repeat"/>
    <property type="match status" value="1"/>
</dbReference>
<name>A0AA96WBF4_9CYAN</name>
<dbReference type="InterPro" id="IPR007730">
    <property type="entry name" value="SPOR-like_dom"/>
</dbReference>
<dbReference type="InterPro" id="IPR022222">
    <property type="entry name" value="DUF3747"/>
</dbReference>
<feature type="domain" description="SPOR" evidence="3">
    <location>
        <begin position="419"/>
        <end position="458"/>
    </location>
</feature>
<organism evidence="4">
    <name type="scientific">Leptolyngbya sp. NK1-12</name>
    <dbReference type="NCBI Taxonomy" id="2547451"/>
    <lineage>
        <taxon>Bacteria</taxon>
        <taxon>Bacillati</taxon>
        <taxon>Cyanobacteriota</taxon>
        <taxon>Cyanophyceae</taxon>
        <taxon>Leptolyngbyales</taxon>
        <taxon>Leptolyngbyaceae</taxon>
        <taxon>Leptolyngbya group</taxon>
        <taxon>Leptolyngbya</taxon>
    </lineage>
</organism>
<feature type="region of interest" description="Disordered" evidence="1">
    <location>
        <begin position="218"/>
        <end position="387"/>
    </location>
</feature>
<evidence type="ECO:0000313" key="4">
    <source>
        <dbReference type="EMBL" id="WNZ22029.1"/>
    </source>
</evidence>
<sequence length="458" mass="48678">MSMAFWQRLAVLAILGLGSVSPAAMAAQFEQQEVDQDRFIVVAAPGGEIGYKLLILEQLNDKRPCWSETGSNPSQVEPLLLSFDFTGICNRIVDSNGFSVRTAGQDQALHYSLRIVRDGNDLVLVADANADRDTLIEIGRTYGMPNGFSRIVLNPGWRLTRRAFNGRPVGHIYLTYDQPIETLIASSRRNLGMGGPAPAPTLPNPAPEQFPAEAESIIPVPSLPPGDAPVPPPPPLNPRPVPTPPTGSPNSTAPSNPAPSLSSILPPPPPANPTDTPTDTPTDAAPESPPTIANPPADRETPSAEATQPNRPVPQRTSSAPSRVSPPAVGVPATSNSGGAALRPRSQRRVTGSSESTTERTTTARNANRNTTQAANRSAPEADSSHDQTLAETYQVIVVADDAELQDKVRAISPSAILTTINGQVVMQVGLFRNREDADRLQQRLSLEGLPTAVIPVR</sequence>
<dbReference type="GO" id="GO:0042834">
    <property type="term" value="F:peptidoglycan binding"/>
    <property type="evidence" value="ECO:0007669"/>
    <property type="project" value="InterPro"/>
</dbReference>
<feature type="compositionally biased region" description="Low complexity" evidence="1">
    <location>
        <begin position="318"/>
        <end position="333"/>
    </location>
</feature>
<evidence type="ECO:0000259" key="3">
    <source>
        <dbReference type="PROSITE" id="PS51724"/>
    </source>
</evidence>
<dbReference type="RefSeq" id="WP_316433404.1">
    <property type="nucleotide sequence ID" value="NZ_CP053586.1"/>
</dbReference>
<dbReference type="InterPro" id="IPR036680">
    <property type="entry name" value="SPOR-like_sf"/>
</dbReference>
<feature type="compositionally biased region" description="Pro residues" evidence="1">
    <location>
        <begin position="221"/>
        <end position="247"/>
    </location>
</feature>
<feature type="chain" id="PRO_5041721001" evidence="2">
    <location>
        <begin position="27"/>
        <end position="458"/>
    </location>
</feature>
<feature type="compositionally biased region" description="Low complexity" evidence="1">
    <location>
        <begin position="248"/>
        <end position="264"/>
    </location>
</feature>
<dbReference type="PROSITE" id="PS51724">
    <property type="entry name" value="SPOR"/>
    <property type="match status" value="1"/>
</dbReference>
<protein>
    <submittedName>
        <fullName evidence="4">DUF3747 domain-containing protein</fullName>
    </submittedName>
</protein>